<evidence type="ECO:0000256" key="1">
    <source>
        <dbReference type="SAM" id="Phobius"/>
    </source>
</evidence>
<feature type="transmembrane region" description="Helical" evidence="1">
    <location>
        <begin position="6"/>
        <end position="29"/>
    </location>
</feature>
<keyword evidence="1" id="KW-1133">Transmembrane helix</keyword>
<dbReference type="Proteomes" id="UP001596445">
    <property type="component" value="Unassembled WGS sequence"/>
</dbReference>
<keyword evidence="1" id="KW-0812">Transmembrane</keyword>
<comment type="caution">
    <text evidence="2">The sequence shown here is derived from an EMBL/GenBank/DDBJ whole genome shotgun (WGS) entry which is preliminary data.</text>
</comment>
<dbReference type="Pfam" id="PF26119">
    <property type="entry name" value="DUF8036"/>
    <property type="match status" value="1"/>
</dbReference>
<reference evidence="2 3" key="1">
    <citation type="journal article" date="2019" name="Int. J. Syst. Evol. Microbiol.">
        <title>The Global Catalogue of Microorganisms (GCM) 10K type strain sequencing project: providing services to taxonomists for standard genome sequencing and annotation.</title>
        <authorList>
            <consortium name="The Broad Institute Genomics Platform"/>
            <consortium name="The Broad Institute Genome Sequencing Center for Infectious Disease"/>
            <person name="Wu L."/>
            <person name="Ma J."/>
        </authorList>
    </citation>
    <scope>NUCLEOTIDE SEQUENCE [LARGE SCALE GENOMIC DNA]</scope>
    <source>
        <strain evidence="2 3">JCM 30072</strain>
    </source>
</reference>
<dbReference type="InterPro" id="IPR058349">
    <property type="entry name" value="DUF8036"/>
</dbReference>
<keyword evidence="1" id="KW-0472">Membrane</keyword>
<dbReference type="GeneID" id="76631624"/>
<proteinExistence type="predicted"/>
<keyword evidence="3" id="KW-1185">Reference proteome</keyword>
<organism evidence="2 3">
    <name type="scientific">Halovenus salina</name>
    <dbReference type="NCBI Taxonomy" id="1510225"/>
    <lineage>
        <taxon>Archaea</taxon>
        <taxon>Methanobacteriati</taxon>
        <taxon>Methanobacteriota</taxon>
        <taxon>Stenosarchaea group</taxon>
        <taxon>Halobacteria</taxon>
        <taxon>Halobacteriales</taxon>
        <taxon>Haloarculaceae</taxon>
        <taxon>Halovenus</taxon>
    </lineage>
</organism>
<feature type="transmembrane region" description="Helical" evidence="1">
    <location>
        <begin position="41"/>
        <end position="62"/>
    </location>
</feature>
<protein>
    <submittedName>
        <fullName evidence="2">Uncharacterized protein</fullName>
    </submittedName>
</protein>
<dbReference type="RefSeq" id="WP_267162237.1">
    <property type="nucleotide sequence ID" value="NZ_CP112972.1"/>
</dbReference>
<name>A0ABD5W1Q6_9EURY</name>
<feature type="transmembrane region" description="Helical" evidence="1">
    <location>
        <begin position="74"/>
        <end position="98"/>
    </location>
</feature>
<sequence length="99" mass="10779">MAMGVPTVLGIALTAVNSVLLTVIAFVWLRNYRQFRSTMVLGLLGFCLVLLVENLVGLVFFLSSMKMLYAADPIAGQVALGMHLLELVAVSFLTYVTLK</sequence>
<dbReference type="AlphaFoldDB" id="A0ABD5W1Q6"/>
<gene>
    <name evidence="2" type="ORF">ACFQQG_16350</name>
</gene>
<dbReference type="EMBL" id="JBHSZI010000001">
    <property type="protein sequence ID" value="MFC7059458.1"/>
    <property type="molecule type" value="Genomic_DNA"/>
</dbReference>
<evidence type="ECO:0000313" key="3">
    <source>
        <dbReference type="Proteomes" id="UP001596445"/>
    </source>
</evidence>
<accession>A0ABD5W1Q6</accession>
<evidence type="ECO:0000313" key="2">
    <source>
        <dbReference type="EMBL" id="MFC7059458.1"/>
    </source>
</evidence>